<keyword evidence="3" id="KW-0808">Transferase</keyword>
<dbReference type="AlphaFoldDB" id="A0A0B1PB72"/>
<dbReference type="PROSITE" id="PS50082">
    <property type="entry name" value="WD_REPEATS_2"/>
    <property type="match status" value="1"/>
</dbReference>
<dbReference type="Pfam" id="PF00400">
    <property type="entry name" value="WD40"/>
    <property type="match status" value="3"/>
</dbReference>
<feature type="region of interest" description="Disordered" evidence="2">
    <location>
        <begin position="827"/>
        <end position="928"/>
    </location>
</feature>
<dbReference type="HOGENOM" id="CLU_005113_0_0_1"/>
<evidence type="ECO:0000256" key="2">
    <source>
        <dbReference type="SAM" id="MobiDB-lite"/>
    </source>
</evidence>
<dbReference type="EMBL" id="JNVN01001162">
    <property type="protein sequence ID" value="KHJ33894.1"/>
    <property type="molecule type" value="Genomic_DNA"/>
</dbReference>
<feature type="compositionally biased region" description="Polar residues" evidence="2">
    <location>
        <begin position="857"/>
        <end position="883"/>
    </location>
</feature>
<dbReference type="Gene3D" id="2.130.10.10">
    <property type="entry name" value="YVTN repeat-like/Quinoprotein amine dehydrogenase"/>
    <property type="match status" value="3"/>
</dbReference>
<proteinExistence type="predicted"/>
<dbReference type="OMA" id="ASYYTWA"/>
<feature type="compositionally biased region" description="Basic residues" evidence="2">
    <location>
        <begin position="887"/>
        <end position="896"/>
    </location>
</feature>
<organism evidence="3 4">
    <name type="scientific">Uncinula necator</name>
    <name type="common">Grape powdery mildew</name>
    <dbReference type="NCBI Taxonomy" id="52586"/>
    <lineage>
        <taxon>Eukaryota</taxon>
        <taxon>Fungi</taxon>
        <taxon>Dikarya</taxon>
        <taxon>Ascomycota</taxon>
        <taxon>Pezizomycotina</taxon>
        <taxon>Leotiomycetes</taxon>
        <taxon>Erysiphales</taxon>
        <taxon>Erysiphaceae</taxon>
        <taxon>Erysiphe</taxon>
    </lineage>
</organism>
<feature type="region of interest" description="Disordered" evidence="2">
    <location>
        <begin position="1"/>
        <end position="21"/>
    </location>
</feature>
<accession>A0A0B1PB72</accession>
<evidence type="ECO:0000313" key="3">
    <source>
        <dbReference type="EMBL" id="KHJ33894.1"/>
    </source>
</evidence>
<keyword evidence="4" id="KW-1185">Reference proteome</keyword>
<reference evidence="3 4" key="1">
    <citation type="journal article" date="2014" name="BMC Genomics">
        <title>Adaptive genomic structural variation in the grape powdery mildew pathogen, Erysiphe necator.</title>
        <authorList>
            <person name="Jones L."/>
            <person name="Riaz S."/>
            <person name="Morales-Cruz A."/>
            <person name="Amrine K.C."/>
            <person name="McGuire B."/>
            <person name="Gubler W.D."/>
            <person name="Walker M.A."/>
            <person name="Cantu D."/>
        </authorList>
    </citation>
    <scope>NUCLEOTIDE SEQUENCE [LARGE SCALE GENOMIC DNA]</scope>
    <source>
        <strain evidence="4">c</strain>
    </source>
</reference>
<dbReference type="SUPFAM" id="SSF50998">
    <property type="entry name" value="Quinoprotein alcohol dehydrogenase-like"/>
    <property type="match status" value="1"/>
</dbReference>
<feature type="repeat" description="WD" evidence="1">
    <location>
        <begin position="200"/>
        <end position="243"/>
    </location>
</feature>
<dbReference type="InterPro" id="IPR052779">
    <property type="entry name" value="WDR62"/>
</dbReference>
<dbReference type="PANTHER" id="PTHR45589">
    <property type="entry name" value="WD REPEAT DOMAIN 62, ISOFORM G"/>
    <property type="match status" value="1"/>
</dbReference>
<dbReference type="InterPro" id="IPR036322">
    <property type="entry name" value="WD40_repeat_dom_sf"/>
</dbReference>
<dbReference type="InterPro" id="IPR001680">
    <property type="entry name" value="WD40_rpt"/>
</dbReference>
<dbReference type="InterPro" id="IPR015943">
    <property type="entry name" value="WD40/YVTN_repeat-like_dom_sf"/>
</dbReference>
<dbReference type="SUPFAM" id="SSF50978">
    <property type="entry name" value="WD40 repeat-like"/>
    <property type="match status" value="2"/>
</dbReference>
<dbReference type="PANTHER" id="PTHR45589:SF1">
    <property type="entry name" value="WD REPEAT DOMAIN 62, ISOFORM G"/>
    <property type="match status" value="1"/>
</dbReference>
<name>A0A0B1PB72_UNCNE</name>
<sequence length="1045" mass="114693">MSSTPLSRSNTGNLKLTPNTSQCLRGIRSPNKLRSLYESGLSLKKVIGTTVSSPTAFDALPSSRIFAYTAGATVVVVNTKDDTKFVQRYFIARPTPILPNTASLSPATSTVILCDSKSRILGGTGRENTTYSCISPYAIQDSVDLTTPKPWTTRDRIKSITCLALSFDGNLLAAGETGYAPRVLIFSLNNESPDSPLIIINEHSNGIRAVAFSPDSKYLATLGNTNDGFLYIWSINQKTNTAKFHSSNKCTSFIKRMLWMGDNKIITVGTRHIKIWRLTDEQRSVSPTKQRRKSDAISITISSQLSPKTLAGRNVLLGPLVDVTFTALAKISDNRALVSSEKGDLCLIDDTYGPKLLNLTNTGFSITCIAVDLKTRRVRVGGKNGRKLSIGLDDLLSPNTPPTSPIPMEELSASASTNICAMGFCGRRLVTIDTNHLIEISKLDSYDPDPTIQSTYFSSHSNAVLGLCMIDDNPLNADFMTWSPSGTIKFWDLNGFSKGSLNVELQQNLGENEAPNECLIVRVSKGAEYLVYGDRYGIIRLVKFLSQELLFEMRAHFSDINDIDLCETSTYTLLATCGRDRTVQLFQCISKSWHLVQTLDEHSASVTGIIIAKDCEFLISSSTDRTVHIRQITRRKDGNTEDFVVLPLKIITLKASPVSITLFSVDSVCNIIVSLLDRTISTYEIPTGRLVGSFKTSDNDFNEAGALDSLATGVPYLNSGKSTILVGASCIEKAVRVYDGKTGALIDKEWGHSTNITDLALHERLDCDEITVISTGFDGIIMMWSLSPKQPISTDCGTTGSCIDISSTAKETPPSSRMPLRRVMSKAELSEIQKKSHNSLPARAVSPPKLIKRKSSRYGSLSQVPSQVPMTTLPTKPLSSLSEKISKTRHRYRTRSRSPFPSPKSSSTRRSSLISIDSKGGKSNSTDIKEYGSLNIATEQVCRTLRAYRRKLLSSDSIDDSSLKELVMELRLTTVALGEKYQKSHIMSETMLTGLLDQYSERLISLFDEKLQLSRLASNNQTQEEPRVLNITETSVSPGSTDSLV</sequence>
<dbReference type="STRING" id="52586.A0A0B1PB72"/>
<protein>
    <submittedName>
        <fullName evidence="3">Putative mitogen-activated protein kinase-binding protein 1</fullName>
    </submittedName>
</protein>
<comment type="caution">
    <text evidence="3">The sequence shown here is derived from an EMBL/GenBank/DDBJ whole genome shotgun (WGS) entry which is preliminary data.</text>
</comment>
<evidence type="ECO:0000313" key="4">
    <source>
        <dbReference type="Proteomes" id="UP000030854"/>
    </source>
</evidence>
<gene>
    <name evidence="3" type="ORF">EV44_g5551</name>
</gene>
<dbReference type="Proteomes" id="UP000030854">
    <property type="component" value="Unassembled WGS sequence"/>
</dbReference>
<feature type="compositionally biased region" description="Low complexity" evidence="2">
    <location>
        <begin position="897"/>
        <end position="912"/>
    </location>
</feature>
<dbReference type="InterPro" id="IPR011047">
    <property type="entry name" value="Quinoprotein_ADH-like_sf"/>
</dbReference>
<evidence type="ECO:0000256" key="1">
    <source>
        <dbReference type="PROSITE-ProRule" id="PRU00221"/>
    </source>
</evidence>
<dbReference type="SMART" id="SM00320">
    <property type="entry name" value="WD40"/>
    <property type="match status" value="7"/>
</dbReference>
<dbReference type="GO" id="GO:0016301">
    <property type="term" value="F:kinase activity"/>
    <property type="evidence" value="ECO:0007669"/>
    <property type="project" value="UniProtKB-KW"/>
</dbReference>
<keyword evidence="1" id="KW-0853">WD repeat</keyword>
<keyword evidence="3" id="KW-0418">Kinase</keyword>